<sequence>MNNSTNVVLSFLLLMVLGLMTASAFLTGQGNSVFSGHRSALPGVLGQPLITEHFSSKTQLSMMAEGGKKKRRRRKADSEDAALQEASPAAAPAAPSAQEVDDLTLDDLQDGDGTYSLMDRPLLDAEMAVMKEDAPQEVAEADAAADGTKAQKPLYSFDPDLQFQLPVESESKGDIDSSTPLASSPSSQEVVKEGKGLALPELKDSRSRRKKRKQEQQAELEAESSPISRKDIEEFKKMLDLEPQLEPGRILPEEEVDLAALVLGVGARKFFFVERAYLQAGHLVLTAVVLLCAFVEYPGLPLTELPYELRDFLKAGLAVVFAINAVLAGAAGVTAKGLGNQPVGFWVGKTFLLGGLAYDQVTSIADEREEKEARAGRRDERRRRGSM</sequence>
<keyword evidence="2" id="KW-1133">Transmembrane helix</keyword>
<evidence type="ECO:0008006" key="5">
    <source>
        <dbReference type="Google" id="ProtNLM"/>
    </source>
</evidence>
<keyword evidence="2" id="KW-0472">Membrane</keyword>
<feature type="chain" id="PRO_5030504354" description="Transmembrane protein" evidence="3">
    <location>
        <begin position="25"/>
        <end position="387"/>
    </location>
</feature>
<feature type="transmembrane region" description="Helical" evidence="2">
    <location>
        <begin position="277"/>
        <end position="300"/>
    </location>
</feature>
<dbReference type="AlphaFoldDB" id="A0A7S3XYL6"/>
<dbReference type="EMBL" id="HBIU01031674">
    <property type="protein sequence ID" value="CAE0635869.1"/>
    <property type="molecule type" value="Transcribed_RNA"/>
</dbReference>
<feature type="region of interest" description="Disordered" evidence="1">
    <location>
        <begin position="168"/>
        <end position="225"/>
    </location>
</feature>
<evidence type="ECO:0000256" key="1">
    <source>
        <dbReference type="SAM" id="MobiDB-lite"/>
    </source>
</evidence>
<feature type="signal peptide" evidence="3">
    <location>
        <begin position="1"/>
        <end position="24"/>
    </location>
</feature>
<gene>
    <name evidence="4" type="ORF">HAKA00212_LOCUS14629</name>
</gene>
<feature type="compositionally biased region" description="Low complexity" evidence="1">
    <location>
        <begin position="81"/>
        <end position="98"/>
    </location>
</feature>
<reference evidence="4" key="1">
    <citation type="submission" date="2021-01" db="EMBL/GenBank/DDBJ databases">
        <authorList>
            <person name="Corre E."/>
            <person name="Pelletier E."/>
            <person name="Niang G."/>
            <person name="Scheremetjew M."/>
            <person name="Finn R."/>
            <person name="Kale V."/>
            <person name="Holt S."/>
            <person name="Cochrane G."/>
            <person name="Meng A."/>
            <person name="Brown T."/>
            <person name="Cohen L."/>
        </authorList>
    </citation>
    <scope>NUCLEOTIDE SEQUENCE</scope>
    <source>
        <strain evidence="4">CCMP3107</strain>
    </source>
</reference>
<evidence type="ECO:0000256" key="3">
    <source>
        <dbReference type="SAM" id="SignalP"/>
    </source>
</evidence>
<feature type="region of interest" description="Disordered" evidence="1">
    <location>
        <begin position="60"/>
        <end position="101"/>
    </location>
</feature>
<proteinExistence type="predicted"/>
<feature type="compositionally biased region" description="Low complexity" evidence="1">
    <location>
        <begin position="177"/>
        <end position="187"/>
    </location>
</feature>
<evidence type="ECO:0000313" key="4">
    <source>
        <dbReference type="EMBL" id="CAE0635869.1"/>
    </source>
</evidence>
<keyword evidence="3" id="KW-0732">Signal</keyword>
<protein>
    <recommendedName>
        <fullName evidence="5">Transmembrane protein</fullName>
    </recommendedName>
</protein>
<name>A0A7S3XYL6_HETAK</name>
<evidence type="ECO:0000256" key="2">
    <source>
        <dbReference type="SAM" id="Phobius"/>
    </source>
</evidence>
<organism evidence="4">
    <name type="scientific">Heterosigma akashiwo</name>
    <name type="common">Chromophytic alga</name>
    <name type="synonym">Heterosigma carterae</name>
    <dbReference type="NCBI Taxonomy" id="2829"/>
    <lineage>
        <taxon>Eukaryota</taxon>
        <taxon>Sar</taxon>
        <taxon>Stramenopiles</taxon>
        <taxon>Ochrophyta</taxon>
        <taxon>Raphidophyceae</taxon>
        <taxon>Chattonellales</taxon>
        <taxon>Chattonellaceae</taxon>
        <taxon>Heterosigma</taxon>
    </lineage>
</organism>
<accession>A0A7S3XYL6</accession>
<feature type="transmembrane region" description="Helical" evidence="2">
    <location>
        <begin position="312"/>
        <end position="333"/>
    </location>
</feature>
<feature type="compositionally biased region" description="Basic and acidic residues" evidence="1">
    <location>
        <begin position="190"/>
        <end position="205"/>
    </location>
</feature>
<keyword evidence="2" id="KW-0812">Transmembrane</keyword>